<dbReference type="Proteomes" id="UP000013307">
    <property type="component" value="Chromosome"/>
</dbReference>
<dbReference type="RefSeq" id="WP_015591223.1">
    <property type="nucleotide sequence ID" value="NC_021169.1"/>
</dbReference>
<organism evidence="1 2">
    <name type="scientific">Archaeoglobus sulfaticallidus PM70-1</name>
    <dbReference type="NCBI Taxonomy" id="387631"/>
    <lineage>
        <taxon>Archaea</taxon>
        <taxon>Methanobacteriati</taxon>
        <taxon>Methanobacteriota</taxon>
        <taxon>Archaeoglobi</taxon>
        <taxon>Archaeoglobales</taxon>
        <taxon>Archaeoglobaceae</taxon>
        <taxon>Archaeoglobus</taxon>
    </lineage>
</organism>
<dbReference type="PANTHER" id="PTHR38597:SF1">
    <property type="entry name" value="BLL3834 PROTEIN"/>
    <property type="match status" value="1"/>
</dbReference>
<accession>N0BMX5</accession>
<dbReference type="PANTHER" id="PTHR38597">
    <property type="entry name" value="BLL3834 PROTEIN"/>
    <property type="match status" value="1"/>
</dbReference>
<dbReference type="InterPro" id="IPR008482">
    <property type="entry name" value="DUF763"/>
</dbReference>
<dbReference type="eggNOG" id="arCOG04253">
    <property type="taxonomic scope" value="Archaea"/>
</dbReference>
<evidence type="ECO:0000313" key="2">
    <source>
        <dbReference type="Proteomes" id="UP000013307"/>
    </source>
</evidence>
<dbReference type="Pfam" id="PF05559">
    <property type="entry name" value="DUF763"/>
    <property type="match status" value="1"/>
</dbReference>
<dbReference type="GeneID" id="15393286"/>
<gene>
    <name evidence="1" type="ORF">Asulf_01651</name>
</gene>
<dbReference type="AlphaFoldDB" id="N0BMX5"/>
<name>N0BMX5_9EURY</name>
<sequence length="364" mass="41963">MEYSAISLPLHYGKAPYWLLNRMKKLSKQIIEIIINEFGEKEFFERISNPIFFQSFSNVLGFDWNSSGATTVMTGVLKSVLNSSEEIAIRVAGGKGLNARQTPEHIMKLGSFLDESEIDLLIANSRLSARIDNNALQDGYDLYHHAIIFSENYWTVIQQGMNEKLRTARRYHFKPRKFERIEVESQKEIISDRKENEIINLTSKHSRENRKTILDIIRDSRSLKRDIEFISIKQIRGQKTIDGRIIEYAVPRKVNWKAIEVAYSLQPDNFEDLLLIEGMGKGTIRALALIADLIYNSEYDRQDPAKYSFAVGGKDGVPFPVDLKVYDECISFLDTVVQQLTLDSFEKRSIEKRIAKLRPDELIT</sequence>
<proteinExistence type="predicted"/>
<protein>
    <recommendedName>
        <fullName evidence="3">DUF763 domain-containing protein</fullName>
    </recommendedName>
</protein>
<dbReference type="OrthoDB" id="9948at2157"/>
<reference evidence="1 2" key="1">
    <citation type="journal article" date="2013" name="Genome Announc.">
        <title>Complete Genome Sequence of the Thermophilic and Facultatively Chemolithoautotrophic Sulfate Reducer Archaeoglobus sulfaticallidus Strain PM70-1T.</title>
        <authorList>
            <person name="Stokke R."/>
            <person name="Hocking W.P."/>
            <person name="Steinsbu B.O."/>
            <person name="Steen I.H."/>
        </authorList>
    </citation>
    <scope>NUCLEOTIDE SEQUENCE [LARGE SCALE GENOMIC DNA]</scope>
    <source>
        <strain evidence="1">PM70-1</strain>
    </source>
</reference>
<evidence type="ECO:0008006" key="3">
    <source>
        <dbReference type="Google" id="ProtNLM"/>
    </source>
</evidence>
<evidence type="ECO:0000313" key="1">
    <source>
        <dbReference type="EMBL" id="AGK61625.1"/>
    </source>
</evidence>
<keyword evidence="2" id="KW-1185">Reference proteome</keyword>
<dbReference type="EMBL" id="CP005290">
    <property type="protein sequence ID" value="AGK61625.1"/>
    <property type="molecule type" value="Genomic_DNA"/>
</dbReference>
<dbReference type="STRING" id="387631.Asulf_01651"/>
<dbReference type="HOGENOM" id="CLU_061722_0_0_2"/>
<dbReference type="KEGG" id="ast:Asulf_01651"/>